<name>A0A0B1SA16_OESDE</name>
<dbReference type="Proteomes" id="UP000053660">
    <property type="component" value="Unassembled WGS sequence"/>
</dbReference>
<protein>
    <submittedName>
        <fullName evidence="1">Uncharacterized protein</fullName>
    </submittedName>
</protein>
<dbReference type="AlphaFoldDB" id="A0A0B1SA16"/>
<feature type="non-terminal residue" evidence="1">
    <location>
        <position position="1"/>
    </location>
</feature>
<proteinExistence type="predicted"/>
<dbReference type="EMBL" id="KN599902">
    <property type="protein sequence ID" value="KHJ80731.1"/>
    <property type="molecule type" value="Genomic_DNA"/>
</dbReference>
<accession>A0A0B1SA16</accession>
<keyword evidence="2" id="KW-1185">Reference proteome</keyword>
<evidence type="ECO:0000313" key="1">
    <source>
        <dbReference type="EMBL" id="KHJ80731.1"/>
    </source>
</evidence>
<gene>
    <name evidence="1" type="ORF">OESDEN_19590</name>
</gene>
<reference evidence="1 2" key="1">
    <citation type="submission" date="2014-03" db="EMBL/GenBank/DDBJ databases">
        <title>Draft genome of the hookworm Oesophagostomum dentatum.</title>
        <authorList>
            <person name="Mitreva M."/>
        </authorList>
    </citation>
    <scope>NUCLEOTIDE SEQUENCE [LARGE SCALE GENOMIC DNA]</scope>
    <source>
        <strain evidence="1 2">OD-Hann</strain>
    </source>
</reference>
<organism evidence="1 2">
    <name type="scientific">Oesophagostomum dentatum</name>
    <name type="common">Nodular worm</name>
    <dbReference type="NCBI Taxonomy" id="61180"/>
    <lineage>
        <taxon>Eukaryota</taxon>
        <taxon>Metazoa</taxon>
        <taxon>Ecdysozoa</taxon>
        <taxon>Nematoda</taxon>
        <taxon>Chromadorea</taxon>
        <taxon>Rhabditida</taxon>
        <taxon>Rhabditina</taxon>
        <taxon>Rhabditomorpha</taxon>
        <taxon>Strongyloidea</taxon>
        <taxon>Strongylidae</taxon>
        <taxon>Oesophagostomum</taxon>
    </lineage>
</organism>
<sequence length="137" mass="15244">FSTSNDEITAELRSDLEEAPTVCVPQLPRWLALSTVAYPTQSTPAASLMSHARRLYRKMLAFFRQMMRCASVKSRTTTSAVYAASGLSAIMVDSHNVDQLISVFEAASNTKVAAQSMVQIWPKSEMLIRVLLDWMVI</sequence>
<evidence type="ECO:0000313" key="2">
    <source>
        <dbReference type="Proteomes" id="UP000053660"/>
    </source>
</evidence>